<evidence type="ECO:0000256" key="2">
    <source>
        <dbReference type="ARBA" id="ARBA00006661"/>
    </source>
</evidence>
<comment type="subcellular location">
    <subcellularLocation>
        <location evidence="1">Nucleus</location>
    </subcellularLocation>
</comment>
<feature type="region of interest" description="Disordered" evidence="8">
    <location>
        <begin position="333"/>
        <end position="359"/>
    </location>
</feature>
<feature type="region of interest" description="Disordered" evidence="8">
    <location>
        <begin position="51"/>
        <end position="94"/>
    </location>
</feature>
<dbReference type="OrthoDB" id="5576441at2759"/>
<evidence type="ECO:0000256" key="3">
    <source>
        <dbReference type="ARBA" id="ARBA00022763"/>
    </source>
</evidence>
<evidence type="ECO:0000256" key="1">
    <source>
        <dbReference type="ARBA" id="ARBA00004123"/>
    </source>
</evidence>
<feature type="compositionally biased region" description="Polar residues" evidence="8">
    <location>
        <begin position="1630"/>
        <end position="1639"/>
    </location>
</feature>
<keyword evidence="3" id="KW-0227">DNA damage</keyword>
<dbReference type="InterPro" id="IPR018574">
    <property type="entry name" value="Structure-sp_endonuc_su_Slx4"/>
</dbReference>
<feature type="compositionally biased region" description="Polar residues" evidence="8">
    <location>
        <begin position="918"/>
        <end position="927"/>
    </location>
</feature>
<organism evidence="10 11">
    <name type="scientific">Mytilus edulis</name>
    <name type="common">Blue mussel</name>
    <dbReference type="NCBI Taxonomy" id="6550"/>
    <lineage>
        <taxon>Eukaryota</taxon>
        <taxon>Metazoa</taxon>
        <taxon>Spiralia</taxon>
        <taxon>Lophotrochozoa</taxon>
        <taxon>Mollusca</taxon>
        <taxon>Bivalvia</taxon>
        <taxon>Autobranchia</taxon>
        <taxon>Pteriomorphia</taxon>
        <taxon>Mytilida</taxon>
        <taxon>Mytiloidea</taxon>
        <taxon>Mytilidae</taxon>
        <taxon>Mytilinae</taxon>
        <taxon>Mytilus</taxon>
    </lineage>
</organism>
<feature type="compositionally biased region" description="Basic and acidic residues" evidence="8">
    <location>
        <begin position="1356"/>
        <end position="1371"/>
    </location>
</feature>
<feature type="compositionally biased region" description="Polar residues" evidence="8">
    <location>
        <begin position="1336"/>
        <end position="1355"/>
    </location>
</feature>
<proteinExistence type="inferred from homology"/>
<feature type="compositionally biased region" description="Polar residues" evidence="8">
    <location>
        <begin position="1394"/>
        <end position="1406"/>
    </location>
</feature>
<comment type="similarity">
    <text evidence="2">Belongs to the SLX4 family.</text>
</comment>
<feature type="compositionally biased region" description="Polar residues" evidence="8">
    <location>
        <begin position="691"/>
        <end position="711"/>
    </location>
</feature>
<keyword evidence="6" id="KW-0539">Nucleus</keyword>
<evidence type="ECO:0000256" key="6">
    <source>
        <dbReference type="ARBA" id="ARBA00023242"/>
    </source>
</evidence>
<feature type="region of interest" description="Disordered" evidence="8">
    <location>
        <begin position="371"/>
        <end position="395"/>
    </location>
</feature>
<dbReference type="SMART" id="SM00225">
    <property type="entry name" value="BTB"/>
    <property type="match status" value="1"/>
</dbReference>
<name>A0A8S3QNB2_MYTED</name>
<feature type="compositionally biased region" description="Basic and acidic residues" evidence="8">
    <location>
        <begin position="928"/>
        <end position="948"/>
    </location>
</feature>
<feature type="compositionally biased region" description="Basic residues" evidence="8">
    <location>
        <begin position="1591"/>
        <end position="1607"/>
    </location>
</feature>
<feature type="compositionally biased region" description="Basic and acidic residues" evidence="8">
    <location>
        <begin position="956"/>
        <end position="966"/>
    </location>
</feature>
<dbReference type="Proteomes" id="UP000683360">
    <property type="component" value="Unassembled WGS sequence"/>
</dbReference>
<reference evidence="10" key="1">
    <citation type="submission" date="2021-03" db="EMBL/GenBank/DDBJ databases">
        <authorList>
            <person name="Bekaert M."/>
        </authorList>
    </citation>
    <scope>NUCLEOTIDE SEQUENCE</scope>
</reference>
<dbReference type="GO" id="GO:0006281">
    <property type="term" value="P:DNA repair"/>
    <property type="evidence" value="ECO:0007669"/>
    <property type="project" value="UniProtKB-KW"/>
</dbReference>
<dbReference type="CDD" id="cd22999">
    <property type="entry name" value="SAP_SLX4"/>
    <property type="match status" value="1"/>
</dbReference>
<dbReference type="GO" id="GO:0000712">
    <property type="term" value="P:resolution of meiotic recombination intermediates"/>
    <property type="evidence" value="ECO:0007669"/>
    <property type="project" value="TreeGrafter"/>
</dbReference>
<feature type="compositionally biased region" description="Polar residues" evidence="8">
    <location>
        <begin position="1215"/>
        <end position="1226"/>
    </location>
</feature>
<sequence length="1652" mass="186237">MSTSGEISKSQKTKLSLQRKVIKPCTDLVDIIKQPSLNETCEFRSVEKMQKFFSSSESQSKEDGMRKGKSTRRNLINKNSAKAPKNEKSKKKVQIKTEMLKDTESSNAVLLNQPSCSTLNNKVTEDLEDTVKIENKIEKTKNQNEADESNVIEIDCEEDDKPGSKGKCLACGKDDIDSQDMATHLQTCLKSRFQRGKSQAESEDEVAEQGVKSADPKVEQEECFFCQICQKDLSKMNSHRRTQHLNRCIDKNEEEQNIKDLEKKALEHAKTAVLDCPMCGKPCKTENARKVHVKKCGQQLKVSTDQVLKLMKNKRKEHQMLIAAGILPKSTLSKLKGKERSSSISTKTKKTSKEPKSQFDADLQMAMAISISESKPVDKPEPKKNKKKKGPGDPTMLVAMTKEEKKRRLSMRVTNMLVPEEEECCDIDLTPEFARSGIEDKYLSQTEQIPSLWNKCSLQSENKENWKKETYYVDCLVPPLEVSKVKAGSKLKRMSEIPGRDTSFIRPKTPIKTPVVRISRNNTISESGDTQEEMLVASTQTAVVLAELAADSSQLSVPDFDCSGFCPEQPINIQPIQNTDLLGGLQKSMLSLVNSSSHADVQIHTIGGDIVFCHKVILSCRCPSILKYEEGGHIYMEDMASDAVISIMKYVYGGLVSVTQSCLSDVVKLADRFKITELQEILIMLHSSPRSTEANSPIKSESASPNKTSVESLLKQLWSDSDDEEEDDGQGHRKSGEDSGMDQELVCSQSSNSEKQKSPVMSSQMSDVIKHSLLNQITRYENKTSIENLDTESALNSSLKYVQENCDYSPRKSEAKNVKNTSLIFENDELEVYSNVSSSFEKSPEKNHPVKNWNWNSSQNITEKSDLKKSLSAVSDNSHVTKYIHNDCVNSEDLLEDLPLIESPRKSRLSRQTRENTIKNINSNIQGKDSRQEQKHQSQKIDTEEAKSSNKTSNILKEKVRKNSNEKDDDNSGTAALPKNKNTATDKDIALKYGNKILLPDKSTDVNKTMHDSFDNSNGSLIVVDPEDSNHSNNELKFALTNENDSYFPHDQSYKDNDKGLNSSLNISGGDLFASPSPTIQRTKTCHSRLKLSQEVLDDPGETSSAITNSDLETITSPSFRKSKRKTTEMETPTKKSPLTKKIRTNMEDNDVSIIGDNFDQLSSQESESPKFKAREKKWKFSSRSNFMKSQDITFSGPVKSNDVLKNHEDLPNKQDLNSSSSAQHPTTVEVTYTTDNLNDSGFEMNLTKSQFHGDIDDKHKSSDDENEDEVSLITGGESDIERKDTNVTLEYDMNVAIETEGVSCDDVWEDFDDCGGDDFDGIIACKTPCKPITNQQKESLPSGNAIGNESSAMSDRNKHQEDHDQNKDFEEPVDQLEETENLTFCDESFAIDENTSTSTSIQRSFKTPVMSKERQRTKQTWKEPSPFTPMPNYDAMATPHIKKKVQNYGVKPVGKKRMIKLLKDIYHKTHQYETDSEFEDEMIMMMMTRDELEDSLNDSQESQNSDLVEESIMVCTEEETQPLEPGEKSLNDKLMEFIRKQPDIQVRILMYEPLELDVLKQKITEAEIKCSMEKLKEFLDDKCITFTMKNMRKSPRKKRRSPKKRKATENSPTKRKATENSPTKRKATENSPTKSSPVKGQGRGRKKLNPS</sequence>
<dbReference type="Gene3D" id="3.30.710.10">
    <property type="entry name" value="Potassium Channel Kv1.1, Chain A"/>
    <property type="match status" value="1"/>
</dbReference>
<feature type="region of interest" description="Disordered" evidence="8">
    <location>
        <begin position="1394"/>
        <end position="1433"/>
    </location>
</feature>
<dbReference type="EMBL" id="CAJPWZ010000539">
    <property type="protein sequence ID" value="CAG2195947.1"/>
    <property type="molecule type" value="Genomic_DNA"/>
</dbReference>
<dbReference type="Pfam" id="PF00651">
    <property type="entry name" value="BTB"/>
    <property type="match status" value="1"/>
</dbReference>
<evidence type="ECO:0000256" key="7">
    <source>
        <dbReference type="ARBA" id="ARBA00029496"/>
    </source>
</evidence>
<dbReference type="GO" id="GO:0033557">
    <property type="term" value="C:Slx1-Slx4 complex"/>
    <property type="evidence" value="ECO:0007669"/>
    <property type="project" value="InterPro"/>
</dbReference>
<feature type="compositionally biased region" description="Basic residues" evidence="8">
    <location>
        <begin position="1643"/>
        <end position="1652"/>
    </location>
</feature>
<dbReference type="PROSITE" id="PS50097">
    <property type="entry name" value="BTB"/>
    <property type="match status" value="1"/>
</dbReference>
<evidence type="ECO:0000256" key="4">
    <source>
        <dbReference type="ARBA" id="ARBA00023172"/>
    </source>
</evidence>
<evidence type="ECO:0000313" key="11">
    <source>
        <dbReference type="Proteomes" id="UP000683360"/>
    </source>
</evidence>
<protein>
    <recommendedName>
        <fullName evidence="7">Structure-specific endonuclease subunit SLX4</fullName>
    </recommendedName>
</protein>
<feature type="compositionally biased region" description="Polar residues" evidence="8">
    <location>
        <begin position="746"/>
        <end position="765"/>
    </location>
</feature>
<feature type="region of interest" description="Disordered" evidence="8">
    <location>
        <begin position="1254"/>
        <end position="1282"/>
    </location>
</feature>
<feature type="region of interest" description="Disordered" evidence="8">
    <location>
        <begin position="1336"/>
        <end position="1373"/>
    </location>
</feature>
<feature type="compositionally biased region" description="Basic and acidic residues" evidence="8">
    <location>
        <begin position="1254"/>
        <end position="1264"/>
    </location>
</feature>
<feature type="region of interest" description="Disordered" evidence="8">
    <location>
        <begin position="691"/>
        <end position="765"/>
    </location>
</feature>
<dbReference type="SUPFAM" id="SSF54695">
    <property type="entry name" value="POZ domain"/>
    <property type="match status" value="1"/>
</dbReference>
<evidence type="ECO:0000256" key="5">
    <source>
        <dbReference type="ARBA" id="ARBA00023204"/>
    </source>
</evidence>
<dbReference type="InterPro" id="IPR011333">
    <property type="entry name" value="SKP1/BTB/POZ_sf"/>
</dbReference>
<feature type="region of interest" description="Disordered" evidence="8">
    <location>
        <begin position="1193"/>
        <end position="1226"/>
    </location>
</feature>
<feature type="region of interest" description="Disordered" evidence="8">
    <location>
        <begin position="1590"/>
        <end position="1652"/>
    </location>
</feature>
<dbReference type="GO" id="GO:0006260">
    <property type="term" value="P:DNA replication"/>
    <property type="evidence" value="ECO:0007669"/>
    <property type="project" value="InterPro"/>
</dbReference>
<keyword evidence="4" id="KW-0233">DNA recombination</keyword>
<feature type="region of interest" description="Disordered" evidence="8">
    <location>
        <begin position="1097"/>
        <end position="1136"/>
    </location>
</feature>
<feature type="domain" description="BTB" evidence="9">
    <location>
        <begin position="599"/>
        <end position="660"/>
    </location>
</feature>
<dbReference type="InterPro" id="IPR000210">
    <property type="entry name" value="BTB/POZ_dom"/>
</dbReference>
<dbReference type="Pfam" id="PF09494">
    <property type="entry name" value="Slx4"/>
    <property type="match status" value="1"/>
</dbReference>
<feature type="compositionally biased region" description="Polar residues" evidence="8">
    <location>
        <begin position="1102"/>
        <end position="1120"/>
    </location>
</feature>
<dbReference type="PANTHER" id="PTHR21541:SF3">
    <property type="entry name" value="STRUCTURE-SPECIFIC ENDONUCLEASE SUBUNIT SLX4"/>
    <property type="match status" value="1"/>
</dbReference>
<evidence type="ECO:0000313" key="10">
    <source>
        <dbReference type="EMBL" id="CAG2195947.1"/>
    </source>
</evidence>
<gene>
    <name evidence="10" type="ORF">MEDL_10859</name>
</gene>
<feature type="compositionally biased region" description="Basic and acidic residues" evidence="8">
    <location>
        <begin position="1203"/>
        <end position="1213"/>
    </location>
</feature>
<comment type="caution">
    <text evidence="10">The sequence shown here is derived from an EMBL/GenBank/DDBJ whole genome shotgun (WGS) entry which is preliminary data.</text>
</comment>
<keyword evidence="11" id="KW-1185">Reference proteome</keyword>
<accession>A0A8S3QNB2</accession>
<feature type="region of interest" description="Disordered" evidence="8">
    <location>
        <begin position="906"/>
        <end position="981"/>
    </location>
</feature>
<evidence type="ECO:0000259" key="9">
    <source>
        <dbReference type="PROSITE" id="PS50097"/>
    </source>
</evidence>
<evidence type="ECO:0000256" key="8">
    <source>
        <dbReference type="SAM" id="MobiDB-lite"/>
    </source>
</evidence>
<keyword evidence="5" id="KW-0234">DNA repair</keyword>
<dbReference type="PANTHER" id="PTHR21541">
    <property type="entry name" value="BTB POZ DOMAIN CONTAINING 12"/>
    <property type="match status" value="1"/>
</dbReference>